<reference evidence="1 2" key="1">
    <citation type="submission" date="2019-09" db="EMBL/GenBank/DDBJ databases">
        <title>A chromosome-level genome assembly of the Chinese tupelo Nyssa sinensis.</title>
        <authorList>
            <person name="Yang X."/>
            <person name="Kang M."/>
            <person name="Yang Y."/>
            <person name="Xiong H."/>
            <person name="Wang M."/>
            <person name="Zhang Z."/>
            <person name="Wang Z."/>
            <person name="Wu H."/>
            <person name="Ma T."/>
            <person name="Liu J."/>
            <person name="Xi Z."/>
        </authorList>
    </citation>
    <scope>NUCLEOTIDE SEQUENCE [LARGE SCALE GENOMIC DNA]</scope>
    <source>
        <strain evidence="1">J267</strain>
        <tissue evidence="1">Leaf</tissue>
    </source>
</reference>
<accession>A0A5J5AAB1</accession>
<organism evidence="1 2">
    <name type="scientific">Nyssa sinensis</name>
    <dbReference type="NCBI Taxonomy" id="561372"/>
    <lineage>
        <taxon>Eukaryota</taxon>
        <taxon>Viridiplantae</taxon>
        <taxon>Streptophyta</taxon>
        <taxon>Embryophyta</taxon>
        <taxon>Tracheophyta</taxon>
        <taxon>Spermatophyta</taxon>
        <taxon>Magnoliopsida</taxon>
        <taxon>eudicotyledons</taxon>
        <taxon>Gunneridae</taxon>
        <taxon>Pentapetalae</taxon>
        <taxon>asterids</taxon>
        <taxon>Cornales</taxon>
        <taxon>Nyssaceae</taxon>
        <taxon>Nyssa</taxon>
    </lineage>
</organism>
<protein>
    <submittedName>
        <fullName evidence="1">Uncharacterized protein</fullName>
    </submittedName>
</protein>
<proteinExistence type="predicted"/>
<dbReference type="Proteomes" id="UP000325577">
    <property type="component" value="Linkage Group LG21"/>
</dbReference>
<evidence type="ECO:0000313" key="1">
    <source>
        <dbReference type="EMBL" id="KAA8527229.1"/>
    </source>
</evidence>
<keyword evidence="2" id="KW-1185">Reference proteome</keyword>
<evidence type="ECO:0000313" key="2">
    <source>
        <dbReference type="Proteomes" id="UP000325577"/>
    </source>
</evidence>
<sequence length="68" mass="7946">MCFYALPILSEYIWFYVSTGSHFFFLINIDDIEVIYSSRALVLLQNPVVDHAKLGFFLRRFADCSFKG</sequence>
<dbReference type="AlphaFoldDB" id="A0A5J5AAB1"/>
<gene>
    <name evidence="1" type="ORF">F0562_034674</name>
</gene>
<dbReference type="EMBL" id="CM018045">
    <property type="protein sequence ID" value="KAA8527229.1"/>
    <property type="molecule type" value="Genomic_DNA"/>
</dbReference>
<name>A0A5J5AAB1_9ASTE</name>